<accession>A0ABQ0CA15</accession>
<sequence>MTIRIALDAMGGDKAPAAPIEGAVLALGQHPGCAFTLVGQPEVIATELARIGADPGRFVIHPASEVVGMAEKPSVALRTKKDSSMRVGANLVKSGVADAFVSSGNTGALMATARYVLKTLPGVDRPAIMAVMPSITGQTLMLDVGANVDCSADHLCQFALMGKVYASAVMGLKKPRIGLLNIGEEEIKGNEVVKEAGERLKADGGDGYIGNVEASEIFAGGVDVVVCDGFVGNVTLKTIEGMARMLTHFLKESFGASVWTKLGYLAARPAMTSFRSRVDPRKYNGAILLGLNGIVVKSHGGADPYAFSRAIGVAVDLAANRVNEKIRRDIAAHAGVSAGNGGEQACPG</sequence>
<dbReference type="EC" id="2.3.1.274" evidence="8 10"/>
<comment type="caution">
    <text evidence="11">The sequence shown here is derived from an EMBL/GenBank/DDBJ whole genome shotgun (WGS) entry which is preliminary data.</text>
</comment>
<dbReference type="InterPro" id="IPR003664">
    <property type="entry name" value="FA_synthesis"/>
</dbReference>
<dbReference type="InterPro" id="IPR012281">
    <property type="entry name" value="Phospholipid_synth_PlsX-like"/>
</dbReference>
<evidence type="ECO:0000256" key="1">
    <source>
        <dbReference type="ARBA" id="ARBA00001232"/>
    </source>
</evidence>
<evidence type="ECO:0000313" key="12">
    <source>
        <dbReference type="Proteomes" id="UP001628193"/>
    </source>
</evidence>
<evidence type="ECO:0000256" key="9">
    <source>
        <dbReference type="ARBA" id="ARBA00046608"/>
    </source>
</evidence>
<proteinExistence type="inferred from homology"/>
<comment type="function">
    <text evidence="10">Catalyzes the reversible formation of acyl-phosphate (acyl-PO(4)) from acyl-[acyl-carrier-protein] (acyl-ACP). This enzyme utilizes acyl-ACP as fatty acyl donor, but not acyl-CoA.</text>
</comment>
<comment type="catalytic activity">
    <reaction evidence="1 10">
        <text>a fatty acyl-[ACP] + phosphate = an acyl phosphate + holo-[ACP]</text>
        <dbReference type="Rhea" id="RHEA:42292"/>
        <dbReference type="Rhea" id="RHEA-COMP:9685"/>
        <dbReference type="Rhea" id="RHEA-COMP:14125"/>
        <dbReference type="ChEBI" id="CHEBI:43474"/>
        <dbReference type="ChEBI" id="CHEBI:59918"/>
        <dbReference type="ChEBI" id="CHEBI:64479"/>
        <dbReference type="ChEBI" id="CHEBI:138651"/>
        <dbReference type="EC" id="2.3.1.274"/>
    </reaction>
</comment>
<dbReference type="SUPFAM" id="SSF53659">
    <property type="entry name" value="Isocitrate/Isopropylmalate dehydrogenase-like"/>
    <property type="match status" value="1"/>
</dbReference>
<evidence type="ECO:0000256" key="2">
    <source>
        <dbReference type="ARBA" id="ARBA00022490"/>
    </source>
</evidence>
<keyword evidence="5 10" id="KW-0443">Lipid metabolism</keyword>
<dbReference type="HAMAP" id="MF_00019">
    <property type="entry name" value="PlsX"/>
    <property type="match status" value="1"/>
</dbReference>
<keyword evidence="3 10" id="KW-0444">Lipid biosynthesis</keyword>
<evidence type="ECO:0000256" key="5">
    <source>
        <dbReference type="ARBA" id="ARBA00023098"/>
    </source>
</evidence>
<dbReference type="GO" id="GO:0043811">
    <property type="term" value="F:phosphate:acyl-[acyl carrier protein] acyltransferase activity"/>
    <property type="evidence" value="ECO:0007669"/>
    <property type="project" value="UniProtKB-EC"/>
</dbReference>
<keyword evidence="7 10" id="KW-1208">Phospholipid metabolism</keyword>
<evidence type="ECO:0000256" key="3">
    <source>
        <dbReference type="ARBA" id="ARBA00022516"/>
    </source>
</evidence>
<dbReference type="PANTHER" id="PTHR30100">
    <property type="entry name" value="FATTY ACID/PHOSPHOLIPID SYNTHESIS PROTEIN PLSX"/>
    <property type="match status" value="1"/>
</dbReference>
<dbReference type="PIRSF" id="PIRSF002465">
    <property type="entry name" value="Phsphlp_syn_PlsX"/>
    <property type="match status" value="1"/>
</dbReference>
<protein>
    <recommendedName>
        <fullName evidence="8 10">Phosphate acyltransferase</fullName>
        <ecNumber evidence="8 10">2.3.1.274</ecNumber>
    </recommendedName>
    <alternativeName>
        <fullName evidence="10">Acyl-ACP phosphotransacylase</fullName>
    </alternativeName>
    <alternativeName>
        <fullName evidence="10">Acyl-[acyl-carrier-protein]--phosphate acyltransferase</fullName>
    </alternativeName>
    <alternativeName>
        <fullName evidence="10">Phosphate-acyl-ACP acyltransferase</fullName>
    </alternativeName>
</protein>
<evidence type="ECO:0000256" key="8">
    <source>
        <dbReference type="ARBA" id="ARBA00024069"/>
    </source>
</evidence>
<comment type="similarity">
    <text evidence="10">Belongs to the PlsX family.</text>
</comment>
<dbReference type="RefSeq" id="WP_420905419.1">
    <property type="nucleotide sequence ID" value="NZ_BAAFGK010000004.1"/>
</dbReference>
<comment type="subunit">
    <text evidence="9 10">Homodimer. Probably interacts with PlsY.</text>
</comment>
<keyword evidence="2 10" id="KW-0963">Cytoplasm</keyword>
<keyword evidence="11" id="KW-0012">Acyltransferase</keyword>
<name>A0ABQ0CA15_9PROT</name>
<dbReference type="NCBIfam" id="TIGR00182">
    <property type="entry name" value="plsX"/>
    <property type="match status" value="1"/>
</dbReference>
<evidence type="ECO:0000256" key="4">
    <source>
        <dbReference type="ARBA" id="ARBA00022679"/>
    </source>
</evidence>
<dbReference type="PANTHER" id="PTHR30100:SF1">
    <property type="entry name" value="PHOSPHATE ACYLTRANSFERASE"/>
    <property type="match status" value="1"/>
</dbReference>
<reference evidence="11 12" key="1">
    <citation type="submission" date="2024-09" db="EMBL/GenBank/DDBJ databases">
        <title>Draft genome sequence of Candidatus Magnetaquicoccaceae bacterium FCR-1.</title>
        <authorList>
            <person name="Shimoshige H."/>
            <person name="Shimamura S."/>
            <person name="Taoka A."/>
            <person name="Kobayashi H."/>
            <person name="Maekawa T."/>
        </authorList>
    </citation>
    <scope>NUCLEOTIDE SEQUENCE [LARGE SCALE GENOMIC DNA]</scope>
    <source>
        <strain evidence="11 12">FCR-1</strain>
    </source>
</reference>
<keyword evidence="4 10" id="KW-0808">Transferase</keyword>
<keyword evidence="12" id="KW-1185">Reference proteome</keyword>
<comment type="pathway">
    <text evidence="10">Lipid metabolism; phospholipid metabolism.</text>
</comment>
<evidence type="ECO:0000256" key="6">
    <source>
        <dbReference type="ARBA" id="ARBA00023209"/>
    </source>
</evidence>
<dbReference type="Proteomes" id="UP001628193">
    <property type="component" value="Unassembled WGS sequence"/>
</dbReference>
<dbReference type="Pfam" id="PF02504">
    <property type="entry name" value="FA_synthesis"/>
    <property type="match status" value="1"/>
</dbReference>
<evidence type="ECO:0000313" key="11">
    <source>
        <dbReference type="EMBL" id="GAB0057726.1"/>
    </source>
</evidence>
<organism evidence="11 12">
    <name type="scientific">Candidatus Magnetaquiglobus chichijimensis</name>
    <dbReference type="NCBI Taxonomy" id="3141448"/>
    <lineage>
        <taxon>Bacteria</taxon>
        <taxon>Pseudomonadati</taxon>
        <taxon>Pseudomonadota</taxon>
        <taxon>Magnetococcia</taxon>
        <taxon>Magnetococcales</taxon>
        <taxon>Candidatus Magnetaquicoccaceae</taxon>
        <taxon>Candidatus Magnetaquiglobus</taxon>
    </lineage>
</organism>
<keyword evidence="6 10" id="KW-0594">Phospholipid biosynthesis</keyword>
<evidence type="ECO:0000256" key="7">
    <source>
        <dbReference type="ARBA" id="ARBA00023264"/>
    </source>
</evidence>
<evidence type="ECO:0000256" key="10">
    <source>
        <dbReference type="HAMAP-Rule" id="MF_00019"/>
    </source>
</evidence>
<comment type="subcellular location">
    <subcellularLocation>
        <location evidence="10">Cytoplasm</location>
    </subcellularLocation>
    <text evidence="10">Associated with the membrane possibly through PlsY.</text>
</comment>
<dbReference type="Gene3D" id="3.40.718.10">
    <property type="entry name" value="Isopropylmalate Dehydrogenase"/>
    <property type="match status" value="1"/>
</dbReference>
<dbReference type="EMBL" id="BAAFGK010000004">
    <property type="protein sequence ID" value="GAB0057726.1"/>
    <property type="molecule type" value="Genomic_DNA"/>
</dbReference>
<gene>
    <name evidence="10 11" type="primary">plsX</name>
    <name evidence="11" type="ORF">SIID45300_02058</name>
</gene>